<protein>
    <submittedName>
        <fullName evidence="2">Uncharacterized protein</fullName>
    </submittedName>
</protein>
<feature type="transmembrane region" description="Helical" evidence="1">
    <location>
        <begin position="28"/>
        <end position="50"/>
    </location>
</feature>
<keyword evidence="1" id="KW-0472">Membrane</keyword>
<evidence type="ECO:0000313" key="3">
    <source>
        <dbReference type="Proteomes" id="UP000027178"/>
    </source>
</evidence>
<dbReference type="Proteomes" id="UP000027178">
    <property type="component" value="Unassembled WGS sequence"/>
</dbReference>
<accession>A0A066YQG6</accession>
<organism evidence="2 3">
    <name type="scientific">Kitasatospora cheerisanensis KCTC 2395</name>
    <dbReference type="NCBI Taxonomy" id="1348663"/>
    <lineage>
        <taxon>Bacteria</taxon>
        <taxon>Bacillati</taxon>
        <taxon>Actinomycetota</taxon>
        <taxon>Actinomycetes</taxon>
        <taxon>Kitasatosporales</taxon>
        <taxon>Streptomycetaceae</taxon>
        <taxon>Kitasatospora</taxon>
    </lineage>
</organism>
<gene>
    <name evidence="2" type="ORF">KCH_60330</name>
</gene>
<evidence type="ECO:0000313" key="2">
    <source>
        <dbReference type="EMBL" id="KDN82199.1"/>
    </source>
</evidence>
<keyword evidence="1" id="KW-1133">Transmembrane helix</keyword>
<proteinExistence type="predicted"/>
<dbReference type="HOGENOM" id="CLU_3008293_0_0_11"/>
<name>A0A066YQG6_9ACTN</name>
<keyword evidence="3" id="KW-1185">Reference proteome</keyword>
<dbReference type="EMBL" id="JNBY01000116">
    <property type="protein sequence ID" value="KDN82199.1"/>
    <property type="molecule type" value="Genomic_DNA"/>
</dbReference>
<comment type="caution">
    <text evidence="2">The sequence shown here is derived from an EMBL/GenBank/DDBJ whole genome shotgun (WGS) entry which is preliminary data.</text>
</comment>
<sequence length="56" mass="5579">MALPALAATASGLSQATGAPLGPHLHLPTLAAAVLGSLTLTVAASTVTTWRTRSRK</sequence>
<dbReference type="PATRIC" id="fig|1348663.4.peg.5835"/>
<evidence type="ECO:0000256" key="1">
    <source>
        <dbReference type="SAM" id="Phobius"/>
    </source>
</evidence>
<dbReference type="AlphaFoldDB" id="A0A066YQG6"/>
<reference evidence="2 3" key="1">
    <citation type="submission" date="2014-05" db="EMBL/GenBank/DDBJ databases">
        <title>Draft Genome Sequence of Kitasatospora cheerisanensis KCTC 2395.</title>
        <authorList>
            <person name="Nam D.H."/>
        </authorList>
    </citation>
    <scope>NUCLEOTIDE SEQUENCE [LARGE SCALE GENOMIC DNA]</scope>
    <source>
        <strain evidence="2 3">KCTC 2395</strain>
    </source>
</reference>
<keyword evidence="1" id="KW-0812">Transmembrane</keyword>